<reference evidence="2" key="1">
    <citation type="submission" date="2022-06" db="EMBL/GenBank/DDBJ databases">
        <title>Vallitalea longa sp. nov., an anaerobic bacterium isolated from marine sediment.</title>
        <authorList>
            <person name="Hirano S."/>
            <person name="Terahara T."/>
            <person name="Mori K."/>
            <person name="Hamada M."/>
            <person name="Matsumoto R."/>
            <person name="Kobayashi T."/>
        </authorList>
    </citation>
    <scope>NUCLEOTIDE SEQUENCE</scope>
    <source>
        <strain evidence="2">SH18-1</strain>
    </source>
</reference>
<evidence type="ECO:0000313" key="3">
    <source>
        <dbReference type="Proteomes" id="UP001144256"/>
    </source>
</evidence>
<protein>
    <submittedName>
        <fullName evidence="2">Uncharacterized protein</fullName>
    </submittedName>
</protein>
<keyword evidence="1" id="KW-0472">Membrane</keyword>
<name>A0A9W5YAR1_9FIRM</name>
<accession>A0A9W5YAR1</accession>
<dbReference type="Proteomes" id="UP001144256">
    <property type="component" value="Unassembled WGS sequence"/>
</dbReference>
<feature type="transmembrane region" description="Helical" evidence="1">
    <location>
        <begin position="36"/>
        <end position="54"/>
    </location>
</feature>
<dbReference type="AlphaFoldDB" id="A0A9W5YAR1"/>
<evidence type="ECO:0000313" key="2">
    <source>
        <dbReference type="EMBL" id="GKX30502.1"/>
    </source>
</evidence>
<dbReference type="EMBL" id="BRLB01000010">
    <property type="protein sequence ID" value="GKX30502.1"/>
    <property type="molecule type" value="Genomic_DNA"/>
</dbReference>
<feature type="transmembrane region" description="Helical" evidence="1">
    <location>
        <begin position="12"/>
        <end position="30"/>
    </location>
</feature>
<evidence type="ECO:0000256" key="1">
    <source>
        <dbReference type="SAM" id="Phobius"/>
    </source>
</evidence>
<organism evidence="2 3">
    <name type="scientific">Vallitalea longa</name>
    <dbReference type="NCBI Taxonomy" id="2936439"/>
    <lineage>
        <taxon>Bacteria</taxon>
        <taxon>Bacillati</taxon>
        <taxon>Bacillota</taxon>
        <taxon>Clostridia</taxon>
        <taxon>Lachnospirales</taxon>
        <taxon>Vallitaleaceae</taxon>
        <taxon>Vallitalea</taxon>
    </lineage>
</organism>
<keyword evidence="3" id="KW-1185">Reference proteome</keyword>
<sequence>MKQILKKLTNTKTVLGITSAVILILTNLGLEVNNQQIMTIIKALCTIGILLGIMNDGGMKTTEWNH</sequence>
<proteinExistence type="predicted"/>
<gene>
    <name evidence="2" type="ORF">SH1V18_29820</name>
</gene>
<keyword evidence="1" id="KW-1133">Transmembrane helix</keyword>
<dbReference type="RefSeq" id="WP_281816743.1">
    <property type="nucleotide sequence ID" value="NZ_BRLB01000010.1"/>
</dbReference>
<keyword evidence="1" id="KW-0812">Transmembrane</keyword>
<comment type="caution">
    <text evidence="2">The sequence shown here is derived from an EMBL/GenBank/DDBJ whole genome shotgun (WGS) entry which is preliminary data.</text>
</comment>